<protein>
    <recommendedName>
        <fullName evidence="10">Olfactory receptor</fullName>
    </recommendedName>
</protein>
<comment type="similarity">
    <text evidence="9">Belongs to the G-protein coupled receptor 1 family.</text>
</comment>
<dbReference type="InterPro" id="IPR000725">
    <property type="entry name" value="Olfact_rcpt"/>
</dbReference>
<feature type="domain" description="G-protein coupled receptors family 1 profile" evidence="11">
    <location>
        <begin position="41"/>
        <end position="290"/>
    </location>
</feature>
<comment type="caution">
    <text evidence="12">The sequence shown here is derived from an EMBL/GenBank/DDBJ whole genome shotgun (WGS) entry which is preliminary data.</text>
</comment>
<feature type="transmembrane region" description="Helical" evidence="10">
    <location>
        <begin position="237"/>
        <end position="260"/>
    </location>
</feature>
<feature type="transmembrane region" description="Helical" evidence="10">
    <location>
        <begin position="25"/>
        <end position="48"/>
    </location>
</feature>
<comment type="function">
    <text evidence="1">Putative odorant or sperm cell receptor.</text>
</comment>
<comment type="subcellular location">
    <subcellularLocation>
        <location evidence="10">Cell membrane</location>
        <topology evidence="10">Multi-pass membrane protein</topology>
    </subcellularLocation>
    <subcellularLocation>
        <location evidence="2">Membrane</location>
        <topology evidence="2">Multi-pass membrane protein</topology>
    </subcellularLocation>
</comment>
<keyword evidence="3 9" id="KW-0812">Transmembrane</keyword>
<proteinExistence type="inferred from homology"/>
<dbReference type="GO" id="GO:0004930">
    <property type="term" value="F:G protein-coupled receptor activity"/>
    <property type="evidence" value="ECO:0007669"/>
    <property type="project" value="UniProtKB-KW"/>
</dbReference>
<evidence type="ECO:0000313" key="13">
    <source>
        <dbReference type="Proteomes" id="UP000326458"/>
    </source>
</evidence>
<keyword evidence="10" id="KW-0552">Olfaction</keyword>
<evidence type="ECO:0000256" key="6">
    <source>
        <dbReference type="ARBA" id="ARBA00023136"/>
    </source>
</evidence>
<dbReference type="Pfam" id="PF13853">
    <property type="entry name" value="7tm_4"/>
    <property type="match status" value="1"/>
</dbReference>
<dbReference type="PROSITE" id="PS00237">
    <property type="entry name" value="G_PROTEIN_RECEP_F1_1"/>
    <property type="match status" value="1"/>
</dbReference>
<dbReference type="PANTHER" id="PTHR48018">
    <property type="entry name" value="OLFACTORY RECEPTOR"/>
    <property type="match status" value="1"/>
</dbReference>
<dbReference type="Gene3D" id="1.20.1070.10">
    <property type="entry name" value="Rhodopsin 7-helix transmembrane proteins"/>
    <property type="match status" value="1"/>
</dbReference>
<keyword evidence="8 9" id="KW-0807">Transducer</keyword>
<evidence type="ECO:0000256" key="3">
    <source>
        <dbReference type="ARBA" id="ARBA00022692"/>
    </source>
</evidence>
<evidence type="ECO:0000256" key="1">
    <source>
        <dbReference type="ARBA" id="ARBA00003929"/>
    </source>
</evidence>
<sequence>MGRRNITHVSDFILMGLTDSEEIQLVLFTLFLLMYLFTVLGNAGMLLVICLDLQLHTPMYFFLSHLSFLDLSFSTAVTPKTLDNLLTSNKHISYLNCFIQMNCFVFAGVTECVLLSSMAYDRCAAICNPLHYPVVMSTRRCCSLVFGSFLIGFMDTFVNVLCMSRLHFCDSNVIYHFFCDAPPVLALSCTDTRDIEITISIFAGSTLVVSLITIAVSYVSILSTILKITSSSGKQKAFSTCASHLLSVTIFYGTTIFTYIKPGKSYSLGQDQVVSVFYSIVTPMLNPLIYSLRNKEVKNALRRVLQKRKSSKKLK</sequence>
<dbReference type="InterPro" id="IPR017452">
    <property type="entry name" value="GPCR_Rhodpsn_7TM"/>
</dbReference>
<feature type="transmembrane region" description="Helical" evidence="10">
    <location>
        <begin position="141"/>
        <end position="161"/>
    </location>
</feature>
<keyword evidence="7 9" id="KW-0675">Receptor</keyword>
<dbReference type="PRINTS" id="PR00237">
    <property type="entry name" value="GPCRRHODOPSN"/>
</dbReference>
<evidence type="ECO:0000313" key="12">
    <source>
        <dbReference type="EMBL" id="KAB0351531.1"/>
    </source>
</evidence>
<dbReference type="PRINTS" id="PR00245">
    <property type="entry name" value="OLFACTORYR"/>
</dbReference>
<feature type="transmembrane region" description="Helical" evidence="10">
    <location>
        <begin position="98"/>
        <end position="120"/>
    </location>
</feature>
<feature type="transmembrane region" description="Helical" evidence="10">
    <location>
        <begin position="272"/>
        <end position="292"/>
    </location>
</feature>
<dbReference type="GO" id="GO:0005886">
    <property type="term" value="C:plasma membrane"/>
    <property type="evidence" value="ECO:0007669"/>
    <property type="project" value="UniProtKB-SubCell"/>
</dbReference>
<dbReference type="GO" id="GO:0004984">
    <property type="term" value="F:olfactory receptor activity"/>
    <property type="evidence" value="ECO:0007669"/>
    <property type="project" value="InterPro"/>
</dbReference>
<keyword evidence="6 10" id="KW-0472">Membrane</keyword>
<evidence type="ECO:0000256" key="4">
    <source>
        <dbReference type="ARBA" id="ARBA00022989"/>
    </source>
</evidence>
<evidence type="ECO:0000256" key="2">
    <source>
        <dbReference type="ARBA" id="ARBA00004141"/>
    </source>
</evidence>
<dbReference type="Proteomes" id="UP000326458">
    <property type="component" value="Unassembled WGS sequence"/>
</dbReference>
<keyword evidence="13" id="KW-1185">Reference proteome</keyword>
<evidence type="ECO:0000256" key="7">
    <source>
        <dbReference type="ARBA" id="ARBA00023170"/>
    </source>
</evidence>
<evidence type="ECO:0000256" key="8">
    <source>
        <dbReference type="ARBA" id="ARBA00023224"/>
    </source>
</evidence>
<keyword evidence="10" id="KW-1003">Cell membrane</keyword>
<evidence type="ECO:0000256" key="5">
    <source>
        <dbReference type="ARBA" id="ARBA00023040"/>
    </source>
</evidence>
<dbReference type="FunFam" id="1.20.1070.10:FF:000003">
    <property type="entry name" value="Olfactory receptor"/>
    <property type="match status" value="1"/>
</dbReference>
<dbReference type="InterPro" id="IPR000276">
    <property type="entry name" value="GPCR_Rhodpsn"/>
</dbReference>
<dbReference type="AlphaFoldDB" id="A0A5N3VQI9"/>
<gene>
    <name evidence="12" type="ORF">FD754_016388</name>
</gene>
<organism evidence="12 13">
    <name type="scientific">Muntiacus muntjak</name>
    <name type="common">Barking deer</name>
    <name type="synonym">Indian muntjac</name>
    <dbReference type="NCBI Taxonomy" id="9888"/>
    <lineage>
        <taxon>Eukaryota</taxon>
        <taxon>Metazoa</taxon>
        <taxon>Chordata</taxon>
        <taxon>Craniata</taxon>
        <taxon>Vertebrata</taxon>
        <taxon>Euteleostomi</taxon>
        <taxon>Mammalia</taxon>
        <taxon>Eutheria</taxon>
        <taxon>Laurasiatheria</taxon>
        <taxon>Artiodactyla</taxon>
        <taxon>Ruminantia</taxon>
        <taxon>Pecora</taxon>
        <taxon>Cervidae</taxon>
        <taxon>Muntiacinae</taxon>
        <taxon>Muntiacus</taxon>
    </lineage>
</organism>
<reference evidence="12 13" key="1">
    <citation type="submission" date="2019-06" db="EMBL/GenBank/DDBJ databases">
        <title>Discovery of a novel chromosome fission-fusion reversal in muntjac.</title>
        <authorList>
            <person name="Mudd A.B."/>
            <person name="Bredeson J.V."/>
            <person name="Baum R."/>
            <person name="Hockemeyer D."/>
            <person name="Rokhsar D.S."/>
        </authorList>
    </citation>
    <scope>NUCLEOTIDE SEQUENCE [LARGE SCALE GENOMIC DNA]</scope>
    <source>
        <strain evidence="12">UTSW_UCB_Mm</strain>
        <tissue evidence="12">Fibroblast cell line</tissue>
    </source>
</reference>
<evidence type="ECO:0000256" key="10">
    <source>
        <dbReference type="RuleBase" id="RU363047"/>
    </source>
</evidence>
<evidence type="ECO:0000259" key="11">
    <source>
        <dbReference type="PROSITE" id="PS50262"/>
    </source>
</evidence>
<dbReference type="EMBL" id="VCEA01000002">
    <property type="protein sequence ID" value="KAB0351531.1"/>
    <property type="molecule type" value="Genomic_DNA"/>
</dbReference>
<feature type="transmembrane region" description="Helical" evidence="10">
    <location>
        <begin position="201"/>
        <end position="225"/>
    </location>
</feature>
<dbReference type="PROSITE" id="PS50262">
    <property type="entry name" value="G_PROTEIN_RECEP_F1_2"/>
    <property type="match status" value="1"/>
</dbReference>
<name>A0A5N3VQI9_MUNMU</name>
<keyword evidence="5 9" id="KW-0297">G-protein coupled receptor</keyword>
<keyword evidence="4 10" id="KW-1133">Transmembrane helix</keyword>
<evidence type="ECO:0000256" key="9">
    <source>
        <dbReference type="RuleBase" id="RU000688"/>
    </source>
</evidence>
<keyword evidence="10" id="KW-0716">Sensory transduction</keyword>
<accession>A0A5N3VQI9</accession>
<dbReference type="SUPFAM" id="SSF81321">
    <property type="entry name" value="Family A G protein-coupled receptor-like"/>
    <property type="match status" value="1"/>
</dbReference>